<dbReference type="EMBL" id="UYYB01000868">
    <property type="protein sequence ID" value="VDM65512.1"/>
    <property type="molecule type" value="Genomic_DNA"/>
</dbReference>
<sequence>MHQLSARTRHMAVNTPLLGKDEGRMRKCEGAFKIEAREHGVLKLEVKVLRRLEDCPFVPQLLASGKKPAYSYVIMSLLGPSLNKILKLVFCQIIFPHRNVRHIECDLRYYGRICSISTQVRIGINALYAIKQLHDYGFIHRDLKPANMAVGPVGTPYFRFVHIFDFGLAREYIVTSYKDPPKMRRPRKKVHFRGTLRYCSINTHEKGEQGRDDDLWCLLYMLVELRGSLPWSRAR</sequence>
<dbReference type="AlphaFoldDB" id="A0A3P7KC63"/>
<dbReference type="GO" id="GO:0005524">
    <property type="term" value="F:ATP binding"/>
    <property type="evidence" value="ECO:0007669"/>
    <property type="project" value="InterPro"/>
</dbReference>
<reference evidence="2 3" key="1">
    <citation type="submission" date="2018-11" db="EMBL/GenBank/DDBJ databases">
        <authorList>
            <consortium name="Pathogen Informatics"/>
        </authorList>
    </citation>
    <scope>NUCLEOTIDE SEQUENCE [LARGE SCALE GENOMIC DNA]</scope>
</reference>
<dbReference type="Pfam" id="PF00069">
    <property type="entry name" value="Pkinase"/>
    <property type="match status" value="1"/>
</dbReference>
<dbReference type="SMART" id="SM00220">
    <property type="entry name" value="S_TKc"/>
    <property type="match status" value="1"/>
</dbReference>
<dbReference type="SUPFAM" id="SSF56112">
    <property type="entry name" value="Protein kinase-like (PK-like)"/>
    <property type="match status" value="1"/>
</dbReference>
<keyword evidence="3" id="KW-1185">Reference proteome</keyword>
<proteinExistence type="predicted"/>
<dbReference type="OrthoDB" id="5979581at2759"/>
<name>A0A3P7KC63_STRVU</name>
<dbReference type="Proteomes" id="UP000270094">
    <property type="component" value="Unassembled WGS sequence"/>
</dbReference>
<dbReference type="InterPro" id="IPR011009">
    <property type="entry name" value="Kinase-like_dom_sf"/>
</dbReference>
<organism evidence="2 3">
    <name type="scientific">Strongylus vulgaris</name>
    <name type="common">Blood worm</name>
    <dbReference type="NCBI Taxonomy" id="40348"/>
    <lineage>
        <taxon>Eukaryota</taxon>
        <taxon>Metazoa</taxon>
        <taxon>Ecdysozoa</taxon>
        <taxon>Nematoda</taxon>
        <taxon>Chromadorea</taxon>
        <taxon>Rhabditida</taxon>
        <taxon>Rhabditina</taxon>
        <taxon>Rhabditomorpha</taxon>
        <taxon>Strongyloidea</taxon>
        <taxon>Strongylidae</taxon>
        <taxon>Strongylus</taxon>
    </lineage>
</organism>
<evidence type="ECO:0000313" key="2">
    <source>
        <dbReference type="EMBL" id="VDM65512.1"/>
    </source>
</evidence>
<evidence type="ECO:0000259" key="1">
    <source>
        <dbReference type="PROSITE" id="PS50011"/>
    </source>
</evidence>
<feature type="domain" description="Protein kinase" evidence="1">
    <location>
        <begin position="1"/>
        <end position="235"/>
    </location>
</feature>
<dbReference type="GO" id="GO:0004672">
    <property type="term" value="F:protein kinase activity"/>
    <property type="evidence" value="ECO:0007669"/>
    <property type="project" value="InterPro"/>
</dbReference>
<dbReference type="PANTHER" id="PTHR11909">
    <property type="entry name" value="CASEIN KINASE-RELATED"/>
    <property type="match status" value="1"/>
</dbReference>
<protein>
    <recommendedName>
        <fullName evidence="1">Protein kinase domain-containing protein</fullName>
    </recommendedName>
</protein>
<dbReference type="Gene3D" id="1.10.510.10">
    <property type="entry name" value="Transferase(Phosphotransferase) domain 1"/>
    <property type="match status" value="1"/>
</dbReference>
<gene>
    <name evidence="2" type="ORF">SVUK_LOCUS510</name>
</gene>
<dbReference type="PROSITE" id="PS50011">
    <property type="entry name" value="PROTEIN_KINASE_DOM"/>
    <property type="match status" value="1"/>
</dbReference>
<dbReference type="InterPro" id="IPR050235">
    <property type="entry name" value="CK1_Ser-Thr_kinase"/>
</dbReference>
<dbReference type="InterPro" id="IPR000719">
    <property type="entry name" value="Prot_kinase_dom"/>
</dbReference>
<accession>A0A3P7KC63</accession>
<evidence type="ECO:0000313" key="3">
    <source>
        <dbReference type="Proteomes" id="UP000270094"/>
    </source>
</evidence>